<dbReference type="HOGENOM" id="CLU_016706_0_0_1"/>
<feature type="compositionally biased region" description="Basic and acidic residues" evidence="5">
    <location>
        <begin position="198"/>
        <end position="243"/>
    </location>
</feature>
<feature type="domain" description="Myb-like" evidence="6">
    <location>
        <begin position="520"/>
        <end position="609"/>
    </location>
</feature>
<dbReference type="GeneID" id="5545812"/>
<dbReference type="SMART" id="SM00717">
    <property type="entry name" value="SANT"/>
    <property type="match status" value="3"/>
</dbReference>
<dbReference type="InParanoid" id="A7TJD1"/>
<evidence type="ECO:0000259" key="6">
    <source>
        <dbReference type="PROSITE" id="PS50090"/>
    </source>
</evidence>
<feature type="compositionally biased region" description="Low complexity" evidence="5">
    <location>
        <begin position="160"/>
        <end position="176"/>
    </location>
</feature>
<dbReference type="FunCoup" id="A7TJD1">
    <property type="interactions" value="1404"/>
</dbReference>
<sequence>MARGANKTRYNDENAHQRQESVEEAVFKYVGVGLRDNDDEVRSQQDLKEQEEEHEHQKERQQEQEEEEAEDDAKVKDGDENEKSKNTANGDDDNDGENRENDNNENENKSDRRNSTTADAAVAAVEEEMQWLLQHADINNSQNNQQTSDGNDPTSREPHAVAIAAVANALAAAHNNRSQKRSYRLANRENEEPINGENRGKEDKHNDGAKNAKKNKETRFHDNNTSKNINDRPSKKSKVIKDKKNEVAVDPELATLDDDTENHDHHDVDVSEHDQLVRKAIIDSDSITQHPDFQQYLNTDDDYKESKLAKRMLHEAEQVASAEDNAKTYADLQKSANLDENNETENGENRQAQKAEFRELLPKVHNTNNRALVIDVSHLVQSAATKASASIVATTSQASGKSFDAAEEAALEQFINEYQKIKDLSRKEICQRIWSNERRKDDFWVNICKVLPYRTRSSIYKHVRRKYHIFEQRGKWTPQEESELARLCVEKEGQWSEIGKALGRMPEDCRDRWRNYVKCGDKRSSHKWTTEEEELLKKVISEMLSEAEIANNENESYDRKDEFDDITDMSKKEERHKTFKDIINWTIVSERMGGKRSRIQCRYKWNKLMKKQAMDKIETITDNDKKWILGKLRDLGFTEDSQVDWDDLAMLKVTGLSLSGAELKLCYEKMRGKIKNAKSKTINEISKELLTTFDA</sequence>
<comment type="subcellular location">
    <subcellularLocation>
        <location evidence="1">Nucleus</location>
    </subcellularLocation>
</comment>
<accession>A7TJD1</accession>
<keyword evidence="9" id="KW-1185">Reference proteome</keyword>
<evidence type="ECO:0000256" key="5">
    <source>
        <dbReference type="SAM" id="MobiDB-lite"/>
    </source>
</evidence>
<dbReference type="GO" id="GO:0006363">
    <property type="term" value="P:termination of RNA polymerase I transcription"/>
    <property type="evidence" value="ECO:0007669"/>
    <property type="project" value="EnsemblFungi"/>
</dbReference>
<dbReference type="RefSeq" id="XP_001645439.1">
    <property type="nucleotide sequence ID" value="XM_001645389.1"/>
</dbReference>
<dbReference type="Gene3D" id="1.10.10.60">
    <property type="entry name" value="Homeodomain-like"/>
    <property type="match status" value="2"/>
</dbReference>
<evidence type="ECO:0000313" key="8">
    <source>
        <dbReference type="EMBL" id="EDO17581.1"/>
    </source>
</evidence>
<feature type="compositionally biased region" description="Basic and acidic residues" evidence="5">
    <location>
        <begin position="9"/>
        <end position="21"/>
    </location>
</feature>
<dbReference type="PROSITE" id="PS50090">
    <property type="entry name" value="MYB_LIKE"/>
    <property type="match status" value="2"/>
</dbReference>
<organism evidence="9">
    <name type="scientific">Vanderwaltozyma polyspora (strain ATCC 22028 / DSM 70294 / BCRC 21397 / CBS 2163 / NBRC 10782 / NRRL Y-8283 / UCD 57-17)</name>
    <name type="common">Kluyveromyces polysporus</name>
    <dbReference type="NCBI Taxonomy" id="436907"/>
    <lineage>
        <taxon>Eukaryota</taxon>
        <taxon>Fungi</taxon>
        <taxon>Dikarya</taxon>
        <taxon>Ascomycota</taxon>
        <taxon>Saccharomycotina</taxon>
        <taxon>Saccharomycetes</taxon>
        <taxon>Saccharomycetales</taxon>
        <taxon>Saccharomycetaceae</taxon>
        <taxon>Vanderwaltozyma</taxon>
    </lineage>
</organism>
<dbReference type="InterPro" id="IPR017930">
    <property type="entry name" value="Myb_dom"/>
</dbReference>
<feature type="compositionally biased region" description="Basic and acidic residues" evidence="5">
    <location>
        <begin position="40"/>
        <end position="63"/>
    </location>
</feature>
<dbReference type="InterPro" id="IPR001005">
    <property type="entry name" value="SANT/Myb"/>
</dbReference>
<dbReference type="PhylomeDB" id="A7TJD1"/>
<dbReference type="eggNOG" id="KOG0051">
    <property type="taxonomic scope" value="Eukaryota"/>
</dbReference>
<reference evidence="8 9" key="1">
    <citation type="journal article" date="2007" name="Proc. Natl. Acad. Sci. U.S.A.">
        <title>Independent sorting-out of thousands of duplicated gene pairs in two yeast species descended from a whole-genome duplication.</title>
        <authorList>
            <person name="Scannell D.R."/>
            <person name="Frank A.C."/>
            <person name="Conant G.C."/>
            <person name="Byrne K.P."/>
            <person name="Woolfit M."/>
            <person name="Wolfe K.H."/>
        </authorList>
    </citation>
    <scope>NUCLEOTIDE SEQUENCE [LARGE SCALE GENOMIC DNA]</scope>
    <source>
        <strain evidence="9">ATCC 22028 / DSM 70294 / BCRC 21397 / CBS 2163 / NBRC 10782 / NRRL Y-8283 / UCD 57-17</strain>
    </source>
</reference>
<feature type="domain" description="HTH myb-type" evidence="7">
    <location>
        <begin position="584"/>
        <end position="613"/>
    </location>
</feature>
<feature type="compositionally biased region" description="Basic and acidic residues" evidence="5">
    <location>
        <begin position="72"/>
        <end position="85"/>
    </location>
</feature>
<dbReference type="GO" id="GO:0000183">
    <property type="term" value="P:rDNA heterochromatin formation"/>
    <property type="evidence" value="ECO:0007669"/>
    <property type="project" value="EnsemblFungi"/>
</dbReference>
<evidence type="ECO:0000256" key="2">
    <source>
        <dbReference type="ARBA" id="ARBA00022737"/>
    </source>
</evidence>
<evidence type="ECO:0000256" key="3">
    <source>
        <dbReference type="ARBA" id="ARBA00023125"/>
    </source>
</evidence>
<dbReference type="InterPro" id="IPR009057">
    <property type="entry name" value="Homeodomain-like_sf"/>
</dbReference>
<feature type="compositionally biased region" description="Polar residues" evidence="5">
    <location>
        <begin position="137"/>
        <end position="153"/>
    </location>
</feature>
<evidence type="ECO:0000313" key="9">
    <source>
        <dbReference type="Proteomes" id="UP000000267"/>
    </source>
</evidence>
<keyword evidence="3" id="KW-0238">DNA-binding</keyword>
<dbReference type="AlphaFoldDB" id="A7TJD1"/>
<dbReference type="InterPro" id="IPR051651">
    <property type="entry name" value="DMTF1_DNA-bind_reg"/>
</dbReference>
<evidence type="ECO:0000256" key="1">
    <source>
        <dbReference type="ARBA" id="ARBA00004123"/>
    </source>
</evidence>
<feature type="region of interest" description="Disordered" evidence="5">
    <location>
        <begin position="1"/>
        <end position="22"/>
    </location>
</feature>
<name>A7TJD1_VANPO</name>
<feature type="domain" description="HTH myb-type" evidence="7">
    <location>
        <begin position="468"/>
        <end position="521"/>
    </location>
</feature>
<dbReference type="GO" id="GO:0033553">
    <property type="term" value="C:rDNA heterochromatin"/>
    <property type="evidence" value="ECO:0007669"/>
    <property type="project" value="EnsemblFungi"/>
</dbReference>
<evidence type="ECO:0000259" key="7">
    <source>
        <dbReference type="PROSITE" id="PS51294"/>
    </source>
</evidence>
<dbReference type="Proteomes" id="UP000000267">
    <property type="component" value="Unassembled WGS sequence"/>
</dbReference>
<evidence type="ECO:0008006" key="10">
    <source>
        <dbReference type="Google" id="ProtNLM"/>
    </source>
</evidence>
<dbReference type="OMA" id="HVRRKYH"/>
<dbReference type="KEGG" id="vpo:Kpol_1061p3"/>
<dbReference type="GO" id="GO:0005730">
    <property type="term" value="C:nucleolus"/>
    <property type="evidence" value="ECO:0007669"/>
    <property type="project" value="EnsemblFungi"/>
</dbReference>
<dbReference type="PANTHER" id="PTHR46380">
    <property type="entry name" value="CYCLIN-D-BINDING MYB-LIKE TRANSCRIPTION FACTOR 1"/>
    <property type="match status" value="1"/>
</dbReference>
<evidence type="ECO:0000256" key="4">
    <source>
        <dbReference type="ARBA" id="ARBA00023242"/>
    </source>
</evidence>
<dbReference type="PANTHER" id="PTHR46380:SF2">
    <property type="entry name" value="CYCLIN-D-BINDING MYB-LIKE TRANSCRIPTION FACTOR 1"/>
    <property type="match status" value="1"/>
</dbReference>
<dbReference type="EMBL" id="DS480401">
    <property type="protein sequence ID" value="EDO17581.1"/>
    <property type="molecule type" value="Genomic_DNA"/>
</dbReference>
<proteinExistence type="predicted"/>
<dbReference type="OrthoDB" id="39591at2759"/>
<dbReference type="PROSITE" id="PS51294">
    <property type="entry name" value="HTH_MYB"/>
    <property type="match status" value="2"/>
</dbReference>
<dbReference type="FunFam" id="1.10.10.60:FF:000387">
    <property type="entry name" value="Replication termination factor 1"/>
    <property type="match status" value="1"/>
</dbReference>
<dbReference type="SUPFAM" id="SSF46689">
    <property type="entry name" value="Homeodomain-like"/>
    <property type="match status" value="2"/>
</dbReference>
<dbReference type="CDD" id="cd00167">
    <property type="entry name" value="SANT"/>
    <property type="match status" value="2"/>
</dbReference>
<keyword evidence="2" id="KW-0677">Repeat</keyword>
<dbReference type="GO" id="GO:0003700">
    <property type="term" value="F:DNA-binding transcription factor activity"/>
    <property type="evidence" value="ECO:0007669"/>
    <property type="project" value="TreeGrafter"/>
</dbReference>
<feature type="region of interest" description="Disordered" evidence="5">
    <location>
        <begin position="34"/>
        <end position="243"/>
    </location>
</feature>
<keyword evidence="4" id="KW-0539">Nucleus</keyword>
<dbReference type="GO" id="GO:0000976">
    <property type="term" value="F:transcription cis-regulatory region binding"/>
    <property type="evidence" value="ECO:0007669"/>
    <property type="project" value="TreeGrafter"/>
</dbReference>
<feature type="compositionally biased region" description="Basic and acidic residues" evidence="5">
    <location>
        <begin position="96"/>
        <end position="114"/>
    </location>
</feature>
<dbReference type="STRING" id="436907.A7TJD1"/>
<dbReference type="Pfam" id="PF13921">
    <property type="entry name" value="Myb_DNA-bind_6"/>
    <property type="match status" value="1"/>
</dbReference>
<protein>
    <recommendedName>
        <fullName evidence="10">DNA-binding protein REB1</fullName>
    </recommendedName>
</protein>
<gene>
    <name evidence="8" type="ORF">Kpol_1061p3</name>
</gene>
<feature type="domain" description="Myb-like" evidence="6">
    <location>
        <begin position="472"/>
        <end position="517"/>
    </location>
</feature>